<dbReference type="GeneID" id="15013618"/>
<dbReference type="KEGG" id="vg:15013618"/>
<dbReference type="RefSeq" id="YP_007677382.1">
    <property type="nucleotide sequence ID" value="NC_020875.1"/>
</dbReference>
<reference evidence="1 2" key="1">
    <citation type="submission" date="2010-03" db="EMBL/GenBank/DDBJ databases">
        <title>The Genome Sequence of Cyanophage S-SSM4.</title>
        <authorList>
            <consortium name="The Broad Institute Genome Sequencing Platform"/>
            <person name="Henn M.R."/>
            <person name="Sullivan M.S."/>
            <person name="Osburne M.S."/>
            <person name="Levin J."/>
            <person name="Malboeuf C."/>
            <person name="Casali M."/>
            <person name="Russ C."/>
            <person name="Lennon N."/>
            <person name="Erlich R."/>
            <person name="Young S.K."/>
            <person name="Koehrsen M."/>
            <person name="Yandava C."/>
            <person name="Zeng Q."/>
            <person name="Alvarado L."/>
            <person name="Anderson S."/>
            <person name="Berlin A."/>
            <person name="Borenstein D."/>
            <person name="Chen Z."/>
            <person name="Engels R."/>
            <person name="Freedman E."/>
            <person name="Gellesch M."/>
            <person name="Goldberg J."/>
            <person name="Green L."/>
            <person name="Griggs A."/>
            <person name="Gujja S."/>
            <person name="Heiman D."/>
            <person name="Hepburn T."/>
            <person name="Howarth C."/>
            <person name="Jen D."/>
            <person name="Larson L."/>
            <person name="Lewis B."/>
            <person name="Mehta T."/>
            <person name="Park D."/>
            <person name="Pearson M."/>
            <person name="Roberts A."/>
            <person name="Ryan E."/>
            <person name="Saif S."/>
            <person name="Shea T."/>
            <person name="Shenoy N."/>
            <person name="Sisk P."/>
            <person name="Stolte C."/>
            <person name="Sykes S."/>
            <person name="Walk T."/>
            <person name="White J."/>
            <person name="Yu Q."/>
            <person name="Coleman M.L."/>
            <person name="Huang K.H."/>
            <person name="Weigele P.R."/>
            <person name="DeFrancesco A.S."/>
            <person name="Kern S.E."/>
            <person name="Thompson L.R."/>
            <person name="Fu R."/>
            <person name="Hombeck B."/>
            <person name="Chisholm S.W."/>
            <person name="Haas B."/>
            <person name="Nusbaum C."/>
            <person name="Galagan J."/>
            <person name="Birren B."/>
        </authorList>
    </citation>
    <scope>NUCLEOTIDE SEQUENCE [LARGE SCALE GENOMIC DNA]</scope>
    <source>
        <strain evidence="1 2">S-SSM4</strain>
    </source>
</reference>
<dbReference type="OrthoDB" id="24794at10239"/>
<evidence type="ECO:0000313" key="1">
    <source>
        <dbReference type="EMBL" id="AGG54257.1"/>
    </source>
</evidence>
<dbReference type="InterPro" id="IPR055643">
    <property type="entry name" value="DUF7219"/>
</dbReference>
<organism evidence="1 2">
    <name type="scientific">Synechococcus phage S-SSM4</name>
    <dbReference type="NCBI Taxonomy" id="536466"/>
    <lineage>
        <taxon>Viruses</taxon>
        <taxon>Duplodnaviria</taxon>
        <taxon>Heunggongvirae</taxon>
        <taxon>Uroviricota</taxon>
        <taxon>Caudoviricetes</taxon>
        <taxon>Pantevenvirales</taxon>
        <taxon>Kyanoviridae</taxon>
        <taxon>Greenvirus</taxon>
        <taxon>Greenvirus ssm4</taxon>
    </lineage>
</organism>
<dbReference type="Pfam" id="PF23856">
    <property type="entry name" value="DUF7219"/>
    <property type="match status" value="1"/>
</dbReference>
<gene>
    <name evidence="1" type="ORF">CYXG_00193</name>
</gene>
<protein>
    <submittedName>
        <fullName evidence="1">Uncharacterized protein</fullName>
    </submittedName>
</protein>
<name>M1UG67_9CAUD</name>
<evidence type="ECO:0000313" key="2">
    <source>
        <dbReference type="Proteomes" id="UP000203282"/>
    </source>
</evidence>
<sequence>MYEDLNCFEEALKHFGTRVDVVCSLQLGGKLSAEEAYQMIKDELKEMKSCRKKWKKDPDVLYEDCGY</sequence>
<proteinExistence type="predicted"/>
<dbReference type="EMBL" id="HQ316583">
    <property type="protein sequence ID" value="AGG54257.1"/>
    <property type="molecule type" value="Genomic_DNA"/>
</dbReference>
<keyword evidence="2" id="KW-1185">Reference proteome</keyword>
<dbReference type="Proteomes" id="UP000203282">
    <property type="component" value="Segment"/>
</dbReference>
<accession>M1UG67</accession>